<feature type="transmembrane region" description="Helical" evidence="6">
    <location>
        <begin position="138"/>
        <end position="156"/>
    </location>
</feature>
<dbReference type="InterPro" id="IPR002293">
    <property type="entry name" value="AA/rel_permease1"/>
</dbReference>
<evidence type="ECO:0000256" key="4">
    <source>
        <dbReference type="ARBA" id="ARBA00023136"/>
    </source>
</evidence>
<dbReference type="GO" id="GO:0022857">
    <property type="term" value="F:transmembrane transporter activity"/>
    <property type="evidence" value="ECO:0007669"/>
    <property type="project" value="InterPro"/>
</dbReference>
<evidence type="ECO:0000256" key="1">
    <source>
        <dbReference type="ARBA" id="ARBA00004141"/>
    </source>
</evidence>
<evidence type="ECO:0000256" key="3">
    <source>
        <dbReference type="ARBA" id="ARBA00022989"/>
    </source>
</evidence>
<feature type="transmembrane region" description="Helical" evidence="6">
    <location>
        <begin position="45"/>
        <end position="75"/>
    </location>
</feature>
<proteinExistence type="predicted"/>
<dbReference type="AlphaFoldDB" id="A0A2W2EFV4"/>
<evidence type="ECO:0000256" key="5">
    <source>
        <dbReference type="SAM" id="MobiDB-lite"/>
    </source>
</evidence>
<keyword evidence="2 6" id="KW-0812">Transmembrane</keyword>
<evidence type="ECO:0000256" key="2">
    <source>
        <dbReference type="ARBA" id="ARBA00022692"/>
    </source>
</evidence>
<feature type="transmembrane region" description="Helical" evidence="6">
    <location>
        <begin position="250"/>
        <end position="271"/>
    </location>
</feature>
<keyword evidence="8" id="KW-1185">Reference proteome</keyword>
<feature type="transmembrane region" description="Helical" evidence="6">
    <location>
        <begin position="106"/>
        <end position="132"/>
    </location>
</feature>
<organism evidence="7 8">
    <name type="scientific">Nonomuraea aridisoli</name>
    <dbReference type="NCBI Taxonomy" id="2070368"/>
    <lineage>
        <taxon>Bacteria</taxon>
        <taxon>Bacillati</taxon>
        <taxon>Actinomycetota</taxon>
        <taxon>Actinomycetes</taxon>
        <taxon>Streptosporangiales</taxon>
        <taxon>Streptosporangiaceae</taxon>
        <taxon>Nonomuraea</taxon>
    </lineage>
</organism>
<evidence type="ECO:0000313" key="7">
    <source>
        <dbReference type="EMBL" id="PZG12510.1"/>
    </source>
</evidence>
<feature type="transmembrane region" description="Helical" evidence="6">
    <location>
        <begin position="365"/>
        <end position="390"/>
    </location>
</feature>
<feature type="transmembrane region" description="Helical" evidence="6">
    <location>
        <begin position="208"/>
        <end position="229"/>
    </location>
</feature>
<reference evidence="7 8" key="1">
    <citation type="submission" date="2018-01" db="EMBL/GenBank/DDBJ databases">
        <title>Draft genome sequence of Nonomuraea sp. KC333.</title>
        <authorList>
            <person name="Sahin N."/>
            <person name="Saygin H."/>
            <person name="Ay H."/>
        </authorList>
    </citation>
    <scope>NUCLEOTIDE SEQUENCE [LARGE SCALE GENOMIC DNA]</scope>
    <source>
        <strain evidence="7 8">KC333</strain>
    </source>
</reference>
<feature type="transmembrane region" description="Helical" evidence="6">
    <location>
        <begin position="340"/>
        <end position="359"/>
    </location>
</feature>
<dbReference type="GO" id="GO:0016020">
    <property type="term" value="C:membrane"/>
    <property type="evidence" value="ECO:0007669"/>
    <property type="project" value="UniProtKB-SubCell"/>
</dbReference>
<comment type="caution">
    <text evidence="7">The sequence shown here is derived from an EMBL/GenBank/DDBJ whole genome shotgun (WGS) entry which is preliminary data.</text>
</comment>
<dbReference type="RefSeq" id="WP_111182826.1">
    <property type="nucleotide sequence ID" value="NZ_POUD01000184.1"/>
</dbReference>
<feature type="transmembrane region" description="Helical" evidence="6">
    <location>
        <begin position="402"/>
        <end position="420"/>
    </location>
</feature>
<name>A0A2W2EFV4_9ACTN</name>
<gene>
    <name evidence="7" type="ORF">C1J01_32635</name>
</gene>
<dbReference type="Pfam" id="PF13520">
    <property type="entry name" value="AA_permease_2"/>
    <property type="match status" value="1"/>
</dbReference>
<evidence type="ECO:0000256" key="6">
    <source>
        <dbReference type="SAM" id="Phobius"/>
    </source>
</evidence>
<dbReference type="Proteomes" id="UP000249304">
    <property type="component" value="Unassembled WGS sequence"/>
</dbReference>
<dbReference type="EMBL" id="POUD01000184">
    <property type="protein sequence ID" value="PZG12510.1"/>
    <property type="molecule type" value="Genomic_DNA"/>
</dbReference>
<feature type="transmembrane region" description="Helical" evidence="6">
    <location>
        <begin position="168"/>
        <end position="188"/>
    </location>
</feature>
<protein>
    <submittedName>
        <fullName evidence="7">Amino acid permease</fullName>
    </submittedName>
</protein>
<dbReference type="PANTHER" id="PTHR47704">
    <property type="entry name" value="POTASSIUM TRANSPORTER KIMA"/>
    <property type="match status" value="1"/>
</dbReference>
<feature type="transmembrane region" description="Helical" evidence="6">
    <location>
        <begin position="426"/>
        <end position="444"/>
    </location>
</feature>
<dbReference type="Gene3D" id="1.20.1740.10">
    <property type="entry name" value="Amino acid/polyamine transporter I"/>
    <property type="match status" value="1"/>
</dbReference>
<dbReference type="PANTHER" id="PTHR47704:SF1">
    <property type="entry name" value="POTASSIUM TRANSPORTER KIMA"/>
    <property type="match status" value="1"/>
</dbReference>
<feature type="transmembrane region" description="Helical" evidence="6">
    <location>
        <begin position="291"/>
        <end position="319"/>
    </location>
</feature>
<dbReference type="OrthoDB" id="9759676at2"/>
<keyword evidence="3 6" id="KW-1133">Transmembrane helix</keyword>
<sequence length="596" mass="63519">MTIVKTPVPTEEPPDTGERHRLSVPGGLAALSLDAMASVAYGPEAIVLVLALAGGAGLGFTIPVTLAIAGLLVVLTVSYRQVIAAFPEGGGAYGVATRHLGRRAGLVAGASLVIDYVFNVAVSVAAGVAALTSAFPELLPYTVWLCLGVLALVTGVNLKGIAHSARAFIAPTVVYVAAILLVVVAGLFRSEAAVHVQHQVASLETVGVLLLLKAFANGCAALTGVEAIANAVPSFRRPRVRRAQRAEVALGALLAVMLLGIAALIEKFAIAPADGVTVLAQVTLASLGDGPLFYVVQFATVVLLGLAANTSFGGLPVLARLLARDNNLPHLFALRADRQVHRYGIAFLAITSGLLLVVSRGEMNLLVPLFAIGVFVGFTLSQAGMVRHWLTDRPAGWRWRAALNGFGTLLTFTAAIVVTATKFGEGGWLIVVALPLLVAAMEWVNRQYARIGRRLEIGKTPMPPRPRRSLVVVPVQTVTRLTREALSAALSLGDRVVAVNVTHPGEEPQARAFAEDWDRWDPGVELVQLFDAHRRLDRPLLTFLREAGEPHVFVLIAEVEPEHAWQRMLQNQRGAVLARALRRHADAVVCRMRFRV</sequence>
<comment type="subcellular location">
    <subcellularLocation>
        <location evidence="1">Membrane</location>
        <topology evidence="1">Multi-pass membrane protein</topology>
    </subcellularLocation>
</comment>
<feature type="region of interest" description="Disordered" evidence="5">
    <location>
        <begin position="1"/>
        <end position="20"/>
    </location>
</feature>
<evidence type="ECO:0000313" key="8">
    <source>
        <dbReference type="Proteomes" id="UP000249304"/>
    </source>
</evidence>
<dbReference type="InterPro" id="IPR053153">
    <property type="entry name" value="APC_K+_Transporter"/>
</dbReference>
<keyword evidence="4 6" id="KW-0472">Membrane</keyword>
<accession>A0A2W2EFV4</accession>